<dbReference type="Pfam" id="PF07521">
    <property type="entry name" value="RMMBL"/>
    <property type="match status" value="1"/>
</dbReference>
<dbReference type="EMBL" id="CAEZTJ010000005">
    <property type="protein sequence ID" value="CAB4559846.1"/>
    <property type="molecule type" value="Genomic_DNA"/>
</dbReference>
<reference evidence="4" key="1">
    <citation type="submission" date="2020-05" db="EMBL/GenBank/DDBJ databases">
        <authorList>
            <person name="Chiriac C."/>
            <person name="Salcher M."/>
            <person name="Ghai R."/>
            <person name="Kavagutti S V."/>
        </authorList>
    </citation>
    <scope>NUCLEOTIDE SEQUENCE</scope>
</reference>
<dbReference type="PANTHER" id="PTHR11203">
    <property type="entry name" value="CLEAVAGE AND POLYADENYLATION SPECIFICITY FACTOR FAMILY MEMBER"/>
    <property type="match status" value="1"/>
</dbReference>
<dbReference type="Pfam" id="PF10996">
    <property type="entry name" value="Beta-Casp"/>
    <property type="match status" value="1"/>
</dbReference>
<proteinExistence type="predicted"/>
<dbReference type="SUPFAM" id="SSF56281">
    <property type="entry name" value="Metallo-hydrolase/oxidoreductase"/>
    <property type="match status" value="1"/>
</dbReference>
<gene>
    <name evidence="4" type="ORF">UFOPK1650_00088</name>
</gene>
<dbReference type="Gene3D" id="3.40.50.10890">
    <property type="match status" value="1"/>
</dbReference>
<dbReference type="InterPro" id="IPR022712">
    <property type="entry name" value="Beta_Casp"/>
</dbReference>
<name>A0A6J6D976_9ZZZZ</name>
<sequence>MVEIEFLGGVRSVTGSKFLVRGERVEVLVECGQYQGLKELRRRNWEPFPIEPREIDAAVITHAHLDHCGLLPKLVREGFTGSIHCTADTARLSAIVLADAAKMQMEDAEYAARKGYSEHKVPLPLFDERDAQEAIEYLTPHPFHQRSEIAPGTFVTFHRAAHILGSSFVELEIEGRRIIFSGDLGRKNHPLLSDPDPLPHGKIDALLVESTYGDRSHRIPGDALRDVINRTVKRGGTVVIPAFAVDRTEVILHRLKELITMGAIPKVPIFVDSPMALASLDVYRAAFESDAVDIDLKIAVDGDPFDSEFYQAARSVEASKAIAQMESSSIIVSASGMAAGGRVLHHLRRLLPDPRNTVVLVGYQSIGTRGRTLADGASTLKLFGSVVDVRAEIAEVKEFSVHADSGEMITWLSTASEKPGHIFIVHGESDAGTHFQGLLSEGLGWSSTIPDRNRRYAI</sequence>
<dbReference type="AlphaFoldDB" id="A0A6J6D976"/>
<dbReference type="Gene3D" id="3.60.15.10">
    <property type="entry name" value="Ribonuclease Z/Hydroxyacylglutathione hydrolase-like"/>
    <property type="match status" value="1"/>
</dbReference>
<dbReference type="InterPro" id="IPR011108">
    <property type="entry name" value="RMMBL"/>
</dbReference>
<evidence type="ECO:0000256" key="1">
    <source>
        <dbReference type="ARBA" id="ARBA00022801"/>
    </source>
</evidence>
<dbReference type="InterPro" id="IPR050698">
    <property type="entry name" value="MBL"/>
</dbReference>
<dbReference type="Pfam" id="PF00753">
    <property type="entry name" value="Lactamase_B"/>
    <property type="match status" value="1"/>
</dbReference>
<dbReference type="InterPro" id="IPR036866">
    <property type="entry name" value="RibonucZ/Hydroxyglut_hydro"/>
</dbReference>
<accession>A0A6J6D976</accession>
<dbReference type="SMART" id="SM00849">
    <property type="entry name" value="Lactamase_B"/>
    <property type="match status" value="1"/>
</dbReference>
<dbReference type="CDD" id="cd16295">
    <property type="entry name" value="TTHA0252-CPSF-like_MBL-fold"/>
    <property type="match status" value="1"/>
</dbReference>
<evidence type="ECO:0000313" key="4">
    <source>
        <dbReference type="EMBL" id="CAB4559846.1"/>
    </source>
</evidence>
<evidence type="ECO:0000259" key="3">
    <source>
        <dbReference type="SMART" id="SM01027"/>
    </source>
</evidence>
<feature type="domain" description="Metallo-beta-lactamase" evidence="2">
    <location>
        <begin position="14"/>
        <end position="243"/>
    </location>
</feature>
<organism evidence="4">
    <name type="scientific">freshwater metagenome</name>
    <dbReference type="NCBI Taxonomy" id="449393"/>
    <lineage>
        <taxon>unclassified sequences</taxon>
        <taxon>metagenomes</taxon>
        <taxon>ecological metagenomes</taxon>
    </lineage>
</organism>
<dbReference type="SMART" id="SM01027">
    <property type="entry name" value="Beta-Casp"/>
    <property type="match status" value="1"/>
</dbReference>
<feature type="domain" description="Beta-Casp" evidence="3">
    <location>
        <begin position="248"/>
        <end position="373"/>
    </location>
</feature>
<protein>
    <submittedName>
        <fullName evidence="4">Unannotated protein</fullName>
    </submittedName>
</protein>
<dbReference type="GO" id="GO:0004521">
    <property type="term" value="F:RNA endonuclease activity"/>
    <property type="evidence" value="ECO:0007669"/>
    <property type="project" value="TreeGrafter"/>
</dbReference>
<dbReference type="PANTHER" id="PTHR11203:SF37">
    <property type="entry name" value="INTEGRATOR COMPLEX SUBUNIT 11"/>
    <property type="match status" value="1"/>
</dbReference>
<keyword evidence="1" id="KW-0378">Hydrolase</keyword>
<dbReference type="InterPro" id="IPR001279">
    <property type="entry name" value="Metallo-B-lactamas"/>
</dbReference>
<dbReference type="GO" id="GO:0016787">
    <property type="term" value="F:hydrolase activity"/>
    <property type="evidence" value="ECO:0007669"/>
    <property type="project" value="UniProtKB-KW"/>
</dbReference>
<evidence type="ECO:0000259" key="2">
    <source>
        <dbReference type="SMART" id="SM00849"/>
    </source>
</evidence>